<dbReference type="RefSeq" id="WP_092578087.1">
    <property type="nucleotide sequence ID" value="NZ_FOFN01000002.1"/>
</dbReference>
<dbReference type="STRING" id="419940.SAMN05421824_1485"/>
<sequence length="273" mass="30076">MKQHKFFIGFVMALMLIACATNPFTGKKTMALVSNSQLFPTSFSQYNQFLNENNVVTGTKDAEMIKRVGQRIAVAAERYLNANGHHGYLKDYKWEYNLVQDETVNAWCMPGGKIVFYTGILPIAENEAGVAAIMGHEVAHALANHGQQRMSAGILQQVGAVAGNVAIQDDQTRAIFNQAYGIGSQVGVMLPFSRSHETEADLIGTYLMAIAGYNPSEAAELWKRMKSKSGGQAPPEFMSTHPSNDTRIANLTKWAPKAKEEAKKYGVTTFRNY</sequence>
<evidence type="ECO:0000256" key="7">
    <source>
        <dbReference type="SAM" id="SignalP"/>
    </source>
</evidence>
<keyword evidence="10" id="KW-1185">Reference proteome</keyword>
<dbReference type="Proteomes" id="UP000198999">
    <property type="component" value="Unassembled WGS sequence"/>
</dbReference>
<dbReference type="PROSITE" id="PS51257">
    <property type="entry name" value="PROKAR_LIPOPROTEIN"/>
    <property type="match status" value="1"/>
</dbReference>
<evidence type="ECO:0000256" key="3">
    <source>
        <dbReference type="ARBA" id="ARBA00022801"/>
    </source>
</evidence>
<dbReference type="PANTHER" id="PTHR22726">
    <property type="entry name" value="METALLOENDOPEPTIDASE OMA1"/>
    <property type="match status" value="1"/>
</dbReference>
<dbReference type="GO" id="GO:0016020">
    <property type="term" value="C:membrane"/>
    <property type="evidence" value="ECO:0007669"/>
    <property type="project" value="TreeGrafter"/>
</dbReference>
<dbReference type="PANTHER" id="PTHR22726:SF1">
    <property type="entry name" value="METALLOENDOPEPTIDASE OMA1, MITOCHONDRIAL"/>
    <property type="match status" value="1"/>
</dbReference>
<proteinExistence type="inferred from homology"/>
<protein>
    <submittedName>
        <fullName evidence="9">Peptidase family M48</fullName>
    </submittedName>
</protein>
<evidence type="ECO:0000256" key="6">
    <source>
        <dbReference type="RuleBase" id="RU003983"/>
    </source>
</evidence>
<keyword evidence="3 6" id="KW-0378">Hydrolase</keyword>
<dbReference type="InterPro" id="IPR051156">
    <property type="entry name" value="Mito/Outer_Membr_Metalloprot"/>
</dbReference>
<evidence type="ECO:0000313" key="9">
    <source>
        <dbReference type="EMBL" id="SEQ37590.1"/>
    </source>
</evidence>
<evidence type="ECO:0000313" key="10">
    <source>
        <dbReference type="Proteomes" id="UP000198999"/>
    </source>
</evidence>
<keyword evidence="2" id="KW-0479">Metal-binding</keyword>
<evidence type="ECO:0000256" key="1">
    <source>
        <dbReference type="ARBA" id="ARBA00022670"/>
    </source>
</evidence>
<dbReference type="OrthoDB" id="9810445at2"/>
<dbReference type="GO" id="GO:0004222">
    <property type="term" value="F:metalloendopeptidase activity"/>
    <property type="evidence" value="ECO:0007669"/>
    <property type="project" value="InterPro"/>
</dbReference>
<feature type="signal peptide" evidence="7">
    <location>
        <begin position="1"/>
        <end position="20"/>
    </location>
</feature>
<feature type="domain" description="Peptidase M48" evidence="8">
    <location>
        <begin position="89"/>
        <end position="254"/>
    </location>
</feature>
<organism evidence="9 10">
    <name type="scientific">Hyunsoonleella jejuensis</name>
    <dbReference type="NCBI Taxonomy" id="419940"/>
    <lineage>
        <taxon>Bacteria</taxon>
        <taxon>Pseudomonadati</taxon>
        <taxon>Bacteroidota</taxon>
        <taxon>Flavobacteriia</taxon>
        <taxon>Flavobacteriales</taxon>
        <taxon>Flavobacteriaceae</taxon>
    </lineage>
</organism>
<keyword evidence="1 6" id="KW-0645">Protease</keyword>
<dbReference type="Pfam" id="PF01435">
    <property type="entry name" value="Peptidase_M48"/>
    <property type="match status" value="1"/>
</dbReference>
<evidence type="ECO:0000256" key="2">
    <source>
        <dbReference type="ARBA" id="ARBA00022723"/>
    </source>
</evidence>
<dbReference type="AlphaFoldDB" id="A0A1H9FI17"/>
<accession>A0A1H9FI17</accession>
<dbReference type="InterPro" id="IPR001915">
    <property type="entry name" value="Peptidase_M48"/>
</dbReference>
<dbReference type="GO" id="GO:0046872">
    <property type="term" value="F:metal ion binding"/>
    <property type="evidence" value="ECO:0007669"/>
    <property type="project" value="UniProtKB-KW"/>
</dbReference>
<dbReference type="Gene3D" id="3.30.2010.10">
    <property type="entry name" value="Metalloproteases ('zincins'), catalytic domain"/>
    <property type="match status" value="1"/>
</dbReference>
<evidence type="ECO:0000256" key="4">
    <source>
        <dbReference type="ARBA" id="ARBA00022833"/>
    </source>
</evidence>
<keyword evidence="7" id="KW-0732">Signal</keyword>
<feature type="chain" id="PRO_5011777950" evidence="7">
    <location>
        <begin position="21"/>
        <end position="273"/>
    </location>
</feature>
<keyword evidence="5 6" id="KW-0482">Metalloprotease</keyword>
<gene>
    <name evidence="9" type="ORF">SAMN05421824_1485</name>
</gene>
<dbReference type="CDD" id="cd07331">
    <property type="entry name" value="M48C_Oma1_like"/>
    <property type="match status" value="1"/>
</dbReference>
<reference evidence="9 10" key="1">
    <citation type="submission" date="2016-10" db="EMBL/GenBank/DDBJ databases">
        <authorList>
            <person name="de Groot N.N."/>
        </authorList>
    </citation>
    <scope>NUCLEOTIDE SEQUENCE [LARGE SCALE GENOMIC DNA]</scope>
    <source>
        <strain evidence="9 10">DSM 21035</strain>
    </source>
</reference>
<dbReference type="EMBL" id="FOFN01000002">
    <property type="protein sequence ID" value="SEQ37590.1"/>
    <property type="molecule type" value="Genomic_DNA"/>
</dbReference>
<evidence type="ECO:0000256" key="5">
    <source>
        <dbReference type="ARBA" id="ARBA00023049"/>
    </source>
</evidence>
<dbReference type="GO" id="GO:0051603">
    <property type="term" value="P:proteolysis involved in protein catabolic process"/>
    <property type="evidence" value="ECO:0007669"/>
    <property type="project" value="TreeGrafter"/>
</dbReference>
<name>A0A1H9FI17_9FLAO</name>
<comment type="cofactor">
    <cofactor evidence="6">
        <name>Zn(2+)</name>
        <dbReference type="ChEBI" id="CHEBI:29105"/>
    </cofactor>
    <text evidence="6">Binds 1 zinc ion per subunit.</text>
</comment>
<keyword evidence="4 6" id="KW-0862">Zinc</keyword>
<comment type="similarity">
    <text evidence="6">Belongs to the peptidase M48 family.</text>
</comment>
<evidence type="ECO:0000259" key="8">
    <source>
        <dbReference type="Pfam" id="PF01435"/>
    </source>
</evidence>